<organism evidence="1 2">
    <name type="scientific">Alectoria fallacina</name>
    <dbReference type="NCBI Taxonomy" id="1903189"/>
    <lineage>
        <taxon>Eukaryota</taxon>
        <taxon>Fungi</taxon>
        <taxon>Dikarya</taxon>
        <taxon>Ascomycota</taxon>
        <taxon>Pezizomycotina</taxon>
        <taxon>Lecanoromycetes</taxon>
        <taxon>OSLEUM clade</taxon>
        <taxon>Lecanoromycetidae</taxon>
        <taxon>Lecanorales</taxon>
        <taxon>Lecanorineae</taxon>
        <taxon>Parmeliaceae</taxon>
        <taxon>Alectoria</taxon>
    </lineage>
</organism>
<protein>
    <submittedName>
        <fullName evidence="1">Uncharacterized protein</fullName>
    </submittedName>
</protein>
<name>A0A8H3J479_9LECA</name>
<comment type="caution">
    <text evidence="1">The sequence shown here is derived from an EMBL/GenBank/DDBJ whole genome shotgun (WGS) entry which is preliminary data.</text>
</comment>
<accession>A0A8H3J479</accession>
<dbReference type="AlphaFoldDB" id="A0A8H3J479"/>
<sequence>MDTRVTKTVKGLLDLQPDDLLCKELPGSSRRSSLCNALAKAEGAPTTGGSLQCYSLDKLPFEIKTMIYMGILVSESAISNGNLPIGKHRSFNRRTIDDIDSRILRACRAIYKDALEVDWNFVDLFTESEDDLIKDYSSFSNNKDWPRGTSGSLSFEALDPDLSD</sequence>
<dbReference type="Proteomes" id="UP000664203">
    <property type="component" value="Unassembled WGS sequence"/>
</dbReference>
<dbReference type="EMBL" id="CAJPDR010000595">
    <property type="protein sequence ID" value="CAF9940289.1"/>
    <property type="molecule type" value="Genomic_DNA"/>
</dbReference>
<keyword evidence="2" id="KW-1185">Reference proteome</keyword>
<evidence type="ECO:0000313" key="1">
    <source>
        <dbReference type="EMBL" id="CAF9940289.1"/>
    </source>
</evidence>
<reference evidence="1" key="1">
    <citation type="submission" date="2021-03" db="EMBL/GenBank/DDBJ databases">
        <authorList>
            <person name="Tagirdzhanova G."/>
        </authorList>
    </citation>
    <scope>NUCLEOTIDE SEQUENCE</scope>
</reference>
<evidence type="ECO:0000313" key="2">
    <source>
        <dbReference type="Proteomes" id="UP000664203"/>
    </source>
</evidence>
<dbReference type="OrthoDB" id="2951834at2759"/>
<proteinExistence type="predicted"/>
<gene>
    <name evidence="1" type="ORF">ALECFALPRED_008504</name>
</gene>